<dbReference type="PANTHER" id="PTHR12080">
    <property type="entry name" value="SIGNALING LYMPHOCYTIC ACTIVATION MOLECULE"/>
    <property type="match status" value="1"/>
</dbReference>
<evidence type="ECO:0000256" key="6">
    <source>
        <dbReference type="SAM" id="Phobius"/>
    </source>
</evidence>
<reference evidence="7 8" key="1">
    <citation type="submission" date="2024-06" db="EMBL/GenBank/DDBJ databases">
        <title>The draft genome of Grus japonensis, version 3.</title>
        <authorList>
            <person name="Nabeshima K."/>
            <person name="Suzuki S."/>
            <person name="Onuma M."/>
        </authorList>
    </citation>
    <scope>NUCLEOTIDE SEQUENCE [LARGE SCALE GENOMIC DNA]</scope>
    <source>
        <strain evidence="7 8">451A</strain>
    </source>
</reference>
<dbReference type="GO" id="GO:0016020">
    <property type="term" value="C:membrane"/>
    <property type="evidence" value="ECO:0007669"/>
    <property type="project" value="UniProtKB-SubCell"/>
</dbReference>
<evidence type="ECO:0000256" key="3">
    <source>
        <dbReference type="ARBA" id="ARBA00023136"/>
    </source>
</evidence>
<dbReference type="SUPFAM" id="SSF48726">
    <property type="entry name" value="Immunoglobulin"/>
    <property type="match status" value="3"/>
</dbReference>
<gene>
    <name evidence="7" type="ORF">GRJ2_000250500</name>
</gene>
<feature type="compositionally biased region" description="Polar residues" evidence="5">
    <location>
        <begin position="372"/>
        <end position="393"/>
    </location>
</feature>
<dbReference type="Gene3D" id="2.60.40.10">
    <property type="entry name" value="Immunoglobulins"/>
    <property type="match status" value="3"/>
</dbReference>
<evidence type="ECO:0000313" key="8">
    <source>
        <dbReference type="Proteomes" id="UP001623348"/>
    </source>
</evidence>
<name>A0ABC9VZ84_GRUJA</name>
<dbReference type="InterPro" id="IPR036179">
    <property type="entry name" value="Ig-like_dom_sf"/>
</dbReference>
<protein>
    <submittedName>
        <fullName evidence="7">Uncharacterized protein</fullName>
    </submittedName>
</protein>
<dbReference type="AlphaFoldDB" id="A0ABC9VZ84"/>
<evidence type="ECO:0000256" key="2">
    <source>
        <dbReference type="ARBA" id="ARBA00022729"/>
    </source>
</evidence>
<dbReference type="Proteomes" id="UP001623348">
    <property type="component" value="Unassembled WGS sequence"/>
</dbReference>
<keyword evidence="4" id="KW-0325">Glycoprotein</keyword>
<dbReference type="InterPro" id="IPR015631">
    <property type="entry name" value="CD2/SLAM_rcpt"/>
</dbReference>
<evidence type="ECO:0000256" key="4">
    <source>
        <dbReference type="ARBA" id="ARBA00023180"/>
    </source>
</evidence>
<comment type="subcellular location">
    <subcellularLocation>
        <location evidence="1">Membrane</location>
    </subcellularLocation>
</comment>
<evidence type="ECO:0000256" key="5">
    <source>
        <dbReference type="SAM" id="MobiDB-lite"/>
    </source>
</evidence>
<feature type="region of interest" description="Disordered" evidence="5">
    <location>
        <begin position="361"/>
        <end position="393"/>
    </location>
</feature>
<dbReference type="InterPro" id="IPR013783">
    <property type="entry name" value="Ig-like_fold"/>
</dbReference>
<dbReference type="EMBL" id="BAAFJT010000001">
    <property type="protein sequence ID" value="GAB0177852.1"/>
    <property type="molecule type" value="Genomic_DNA"/>
</dbReference>
<organism evidence="7 8">
    <name type="scientific">Grus japonensis</name>
    <name type="common">Japanese crane</name>
    <name type="synonym">Red-crowned crane</name>
    <dbReference type="NCBI Taxonomy" id="30415"/>
    <lineage>
        <taxon>Eukaryota</taxon>
        <taxon>Metazoa</taxon>
        <taxon>Chordata</taxon>
        <taxon>Craniata</taxon>
        <taxon>Vertebrata</taxon>
        <taxon>Euteleostomi</taxon>
        <taxon>Archelosauria</taxon>
        <taxon>Archosauria</taxon>
        <taxon>Dinosauria</taxon>
        <taxon>Saurischia</taxon>
        <taxon>Theropoda</taxon>
        <taxon>Coelurosauria</taxon>
        <taxon>Aves</taxon>
        <taxon>Neognathae</taxon>
        <taxon>Neoaves</taxon>
        <taxon>Gruiformes</taxon>
        <taxon>Gruidae</taxon>
        <taxon>Grus</taxon>
    </lineage>
</organism>
<comment type="caution">
    <text evidence="7">The sequence shown here is derived from an EMBL/GenBank/DDBJ whole genome shotgun (WGS) entry which is preliminary data.</text>
</comment>
<evidence type="ECO:0000256" key="1">
    <source>
        <dbReference type="ARBA" id="ARBA00004370"/>
    </source>
</evidence>
<keyword evidence="3 6" id="KW-0472">Membrane</keyword>
<dbReference type="PANTHER" id="PTHR12080:SF134">
    <property type="entry name" value="CD48 ANTIGEN"/>
    <property type="match status" value="1"/>
</dbReference>
<evidence type="ECO:0000313" key="7">
    <source>
        <dbReference type="EMBL" id="GAB0177852.1"/>
    </source>
</evidence>
<keyword evidence="6" id="KW-1133">Transmembrane helix</keyword>
<sequence>MCEAHSDVTTIDGRVCDYVIFDLDYPQLEEPFQIIWHKGNMSSQRWMHGNIGHGQHIRVFPNGTLGLRVTGKEDAGWYTATVCNSSQHCLYQRKFQLRVHGHLVRGLVGDCVTFDLNCLQSAGYIHVIWKKDNQRVAKTRQAANAPTIYCKRAYVFPNGSLSRCPTQWGDEGEYVAEVFDEDGVHLCQETFNLELNRVETFKEITELTGGSLFLNLTETMLEHFFQVFWKKENTEIAWTNGSWFWYHEKYVNRSEIVSNYSLRLDRIQEHDHGRYSIEVNDRDGRTIYECIAYVKVEQKETLRRSYVCVLFYILVVSPGVVIITVLVALIWHFQKRKDKSVWITVPRIRYASLILIDERDSPDEREERDENSPCSQNDENPSVQGLDGTNSTKQRSKDLLRTNKEANPATADKVTYFSIFEFQDGERLKLLGLKGMKAVKSPASDNECVLPQTLRPPPIQNLSTAVLQDLRTGFHQVLIAPLPQHLMAVPAEFNYCTPPGFENLKDDYVILYNSDYVPSGSTESWKCSEGDRSSQYALFKSTRGLPEDKSGDSVCSSSH</sequence>
<keyword evidence="6" id="KW-0812">Transmembrane</keyword>
<keyword evidence="8" id="KW-1185">Reference proteome</keyword>
<feature type="region of interest" description="Disordered" evidence="5">
    <location>
        <begin position="538"/>
        <end position="559"/>
    </location>
</feature>
<feature type="transmembrane region" description="Helical" evidence="6">
    <location>
        <begin position="309"/>
        <end position="331"/>
    </location>
</feature>
<keyword evidence="2" id="KW-0732">Signal</keyword>
<proteinExistence type="predicted"/>
<accession>A0ABC9VZ84</accession>